<proteinExistence type="predicted"/>
<organism evidence="1 2">
    <name type="scientific">Prosthecodimorpha hirschii</name>
    <dbReference type="NCBI Taxonomy" id="665126"/>
    <lineage>
        <taxon>Bacteria</taxon>
        <taxon>Pseudomonadati</taxon>
        <taxon>Pseudomonadota</taxon>
        <taxon>Alphaproteobacteria</taxon>
        <taxon>Hyphomicrobiales</taxon>
        <taxon>Ancalomicrobiaceae</taxon>
        <taxon>Prosthecodimorpha</taxon>
    </lineage>
</organism>
<reference evidence="1 2" key="2">
    <citation type="submission" date="2015-10" db="EMBL/GenBank/DDBJ databases">
        <title>Draft Genome Sequence of Prosthecomicrobium hirschii ATCC 27832.</title>
        <authorList>
            <person name="Daniel J."/>
            <person name="Givan S.A."/>
            <person name="Brun Y.V."/>
            <person name="Brown P.J."/>
        </authorList>
    </citation>
    <scope>NUCLEOTIDE SEQUENCE [LARGE SCALE GENOMIC DNA]</scope>
    <source>
        <strain evidence="1 2">16</strain>
    </source>
</reference>
<gene>
    <name evidence="1" type="ORF">ABB55_27665</name>
</gene>
<reference evidence="1 2" key="1">
    <citation type="submission" date="2015-09" db="EMBL/GenBank/DDBJ databases">
        <authorList>
            <consortium name="Swine Surveillance"/>
        </authorList>
    </citation>
    <scope>NUCLEOTIDE SEQUENCE [LARGE SCALE GENOMIC DNA]</scope>
    <source>
        <strain evidence="1 2">16</strain>
    </source>
</reference>
<evidence type="ECO:0000313" key="2">
    <source>
        <dbReference type="Proteomes" id="UP000048984"/>
    </source>
</evidence>
<dbReference type="STRING" id="665126.ABB55_27665"/>
<dbReference type="Proteomes" id="UP000048984">
    <property type="component" value="Unassembled WGS sequence"/>
</dbReference>
<accession>A0A0N8GFX6</accession>
<protein>
    <submittedName>
        <fullName evidence="1">Uncharacterized protein</fullName>
    </submittedName>
</protein>
<evidence type="ECO:0000313" key="1">
    <source>
        <dbReference type="EMBL" id="KPL55545.1"/>
    </source>
</evidence>
<sequence length="72" mass="7292">MSTPVDPDTMAGMLDGPAERLFARVALAIGLALTDQMPQHQIAAVLRAATEVADAGVIRAMRLAPPGGGPAA</sequence>
<keyword evidence="2" id="KW-1185">Reference proteome</keyword>
<dbReference type="EMBL" id="LJYW01000001">
    <property type="protein sequence ID" value="KPL55545.1"/>
    <property type="molecule type" value="Genomic_DNA"/>
</dbReference>
<dbReference type="RefSeq" id="WP_054361713.1">
    <property type="nucleotide sequence ID" value="NZ_LJYW01000001.1"/>
</dbReference>
<name>A0A0N8GFX6_9HYPH</name>
<dbReference type="AlphaFoldDB" id="A0A0N8GFX6"/>
<comment type="caution">
    <text evidence="1">The sequence shown here is derived from an EMBL/GenBank/DDBJ whole genome shotgun (WGS) entry which is preliminary data.</text>
</comment>